<gene>
    <name evidence="1" type="ORF">NECAME_05181</name>
</gene>
<accession>W2SIW3</accession>
<proteinExistence type="predicted"/>
<sequence>MFDKPFEIPAAKSLDSLHYFTLFDDFAAGGTLSSLRYCANMFYIESIPLKMSGISTDPICIP</sequence>
<reference evidence="2" key="1">
    <citation type="journal article" date="2014" name="Nat. Genet.">
        <title>Genome of the human hookworm Necator americanus.</title>
        <authorList>
            <person name="Tang Y.T."/>
            <person name="Gao X."/>
            <person name="Rosa B.A."/>
            <person name="Abubucker S."/>
            <person name="Hallsworth-Pepin K."/>
            <person name="Martin J."/>
            <person name="Tyagi R."/>
            <person name="Heizer E."/>
            <person name="Zhang X."/>
            <person name="Bhonagiri-Palsikar V."/>
            <person name="Minx P."/>
            <person name="Warren W.C."/>
            <person name="Wang Q."/>
            <person name="Zhan B."/>
            <person name="Hotez P.J."/>
            <person name="Sternberg P.W."/>
            <person name="Dougall A."/>
            <person name="Gaze S.T."/>
            <person name="Mulvenna J."/>
            <person name="Sotillo J."/>
            <person name="Ranganathan S."/>
            <person name="Rabelo E.M."/>
            <person name="Wilson R.K."/>
            <person name="Felgner P.L."/>
            <person name="Bethony J."/>
            <person name="Hawdon J.M."/>
            <person name="Gasser R.B."/>
            <person name="Loukas A."/>
            <person name="Mitreva M."/>
        </authorList>
    </citation>
    <scope>NUCLEOTIDE SEQUENCE [LARGE SCALE GENOMIC DNA]</scope>
</reference>
<dbReference type="EMBL" id="KI669074">
    <property type="protein sequence ID" value="ETN69599.1"/>
    <property type="molecule type" value="Genomic_DNA"/>
</dbReference>
<dbReference type="KEGG" id="nai:NECAME_05181"/>
<keyword evidence="2" id="KW-1185">Reference proteome</keyword>
<evidence type="ECO:0000313" key="1">
    <source>
        <dbReference type="EMBL" id="ETN69599.1"/>
    </source>
</evidence>
<name>W2SIW3_NECAM</name>
<organism evidence="1 2">
    <name type="scientific">Necator americanus</name>
    <name type="common">Human hookworm</name>
    <dbReference type="NCBI Taxonomy" id="51031"/>
    <lineage>
        <taxon>Eukaryota</taxon>
        <taxon>Metazoa</taxon>
        <taxon>Ecdysozoa</taxon>
        <taxon>Nematoda</taxon>
        <taxon>Chromadorea</taxon>
        <taxon>Rhabditida</taxon>
        <taxon>Rhabditina</taxon>
        <taxon>Rhabditomorpha</taxon>
        <taxon>Strongyloidea</taxon>
        <taxon>Ancylostomatidae</taxon>
        <taxon>Bunostominae</taxon>
        <taxon>Necator</taxon>
    </lineage>
</organism>
<protein>
    <submittedName>
        <fullName evidence="1">Uncharacterized protein</fullName>
    </submittedName>
</protein>
<evidence type="ECO:0000313" key="2">
    <source>
        <dbReference type="Proteomes" id="UP000053676"/>
    </source>
</evidence>
<dbReference type="Proteomes" id="UP000053676">
    <property type="component" value="Unassembled WGS sequence"/>
</dbReference>
<dbReference type="AlphaFoldDB" id="W2SIW3"/>